<feature type="region of interest" description="Disordered" evidence="1">
    <location>
        <begin position="552"/>
        <end position="699"/>
    </location>
</feature>
<feature type="compositionally biased region" description="Polar residues" evidence="1">
    <location>
        <begin position="358"/>
        <end position="371"/>
    </location>
</feature>
<feature type="compositionally biased region" description="Polar residues" evidence="1">
    <location>
        <begin position="480"/>
        <end position="489"/>
    </location>
</feature>
<dbReference type="PANTHER" id="PTHR47285">
    <property type="entry name" value="PROTEIN TIC 62, CHLOROPLASTIC"/>
    <property type="match status" value="1"/>
</dbReference>
<feature type="compositionally biased region" description="Polar residues" evidence="1">
    <location>
        <begin position="452"/>
        <end position="468"/>
    </location>
</feature>
<dbReference type="CDD" id="cd05243">
    <property type="entry name" value="SDR_a5"/>
    <property type="match status" value="1"/>
</dbReference>
<name>A0ABM3RRH9_SPIOL</name>
<organism evidence="3 4">
    <name type="scientific">Spinacia oleracea</name>
    <name type="common">Spinach</name>
    <dbReference type="NCBI Taxonomy" id="3562"/>
    <lineage>
        <taxon>Eukaryota</taxon>
        <taxon>Viridiplantae</taxon>
        <taxon>Streptophyta</taxon>
        <taxon>Embryophyta</taxon>
        <taxon>Tracheophyta</taxon>
        <taxon>Spermatophyta</taxon>
        <taxon>Magnoliopsida</taxon>
        <taxon>eudicotyledons</taxon>
        <taxon>Gunneridae</taxon>
        <taxon>Pentapetalae</taxon>
        <taxon>Caryophyllales</taxon>
        <taxon>Chenopodiaceae</taxon>
        <taxon>Chenopodioideae</taxon>
        <taxon>Anserineae</taxon>
        <taxon>Spinacia</taxon>
    </lineage>
</organism>
<evidence type="ECO:0000256" key="1">
    <source>
        <dbReference type="SAM" id="MobiDB-lite"/>
    </source>
</evidence>
<dbReference type="InterPro" id="IPR044719">
    <property type="entry name" value="TIC62"/>
</dbReference>
<dbReference type="SUPFAM" id="SSF51735">
    <property type="entry name" value="NAD(P)-binding Rossmann-fold domains"/>
    <property type="match status" value="1"/>
</dbReference>
<reference evidence="3" key="1">
    <citation type="journal article" date="2021" name="Nat. Commun.">
        <title>Genomic analyses provide insights into spinach domestication and the genetic basis of agronomic traits.</title>
        <authorList>
            <person name="Cai X."/>
            <person name="Sun X."/>
            <person name="Xu C."/>
            <person name="Sun H."/>
            <person name="Wang X."/>
            <person name="Ge C."/>
            <person name="Zhang Z."/>
            <person name="Wang Q."/>
            <person name="Fei Z."/>
            <person name="Jiao C."/>
            <person name="Wang Q."/>
        </authorList>
    </citation>
    <scope>NUCLEOTIDE SEQUENCE [LARGE SCALE GENOMIC DNA]</scope>
    <source>
        <strain evidence="3">cv. Varoflay</strain>
    </source>
</reference>
<feature type="domain" description="NAD(P)-binding" evidence="2">
    <location>
        <begin position="100"/>
        <end position="310"/>
    </location>
</feature>
<feature type="compositionally biased region" description="Polar residues" evidence="1">
    <location>
        <begin position="569"/>
        <end position="589"/>
    </location>
</feature>
<feature type="compositionally biased region" description="Polar residues" evidence="1">
    <location>
        <begin position="509"/>
        <end position="520"/>
    </location>
</feature>
<dbReference type="Gene3D" id="3.40.50.720">
    <property type="entry name" value="NAD(P)-binding Rossmann-like Domain"/>
    <property type="match status" value="1"/>
</dbReference>
<dbReference type="GeneID" id="110806252"/>
<dbReference type="InterPro" id="IPR036291">
    <property type="entry name" value="NAD(P)-bd_dom_sf"/>
</dbReference>
<feature type="compositionally biased region" description="Pro residues" evidence="1">
    <location>
        <begin position="757"/>
        <end position="767"/>
    </location>
</feature>
<feature type="compositionally biased region" description="Basic and acidic residues" evidence="1">
    <location>
        <begin position="660"/>
        <end position="669"/>
    </location>
</feature>
<feature type="region of interest" description="Disordered" evidence="1">
    <location>
        <begin position="720"/>
        <end position="767"/>
    </location>
</feature>
<protein>
    <submittedName>
        <fullName evidence="4">Protein TIC 62, chloroplastic</fullName>
    </submittedName>
</protein>
<sequence length="767" mass="82575">MQNSLSISSQMELRSLQHSSSPLTNLPTSLLFRSNLVKRCYLYDQFIKFSSSVKYPGARFQKLHIKAQLSTGATRFSSSTVEATTESLDSKDEDVVFVAGATGKVGSRTVRELLKLGYRVKAGVRSAQRAESLVQSVKQLKVDTDATSRRKPIEMLEIVECDLEKPGQIAPALGRASVVICCIGASEKEIFDVTGPYRIDFMATKNLIDAATVAKVDHFILLTSLGTNKVGFPAAILNLFWGVLCWKRKAEEALIASGLPYTIVRPGGMERPTDSYKETHNLTLAQEDTLFGGQVSNLQVAELLASMAQNRSLSYCKIVEVVAETTAPLTPMAELLVKIPSKREVLQKPEIPEAPKTSGASPETSTVTEATSILKEEELPKEKLEEQDPTTKPLEAESSKSFTTEIPTDVIAKESVVDGSMQSRPLSPFTMYDDLKPPSSPCPTTPSFPSDQGKQTGPVSTDTSTSIPETEADTADTATVELQKTQPLSPYTAYEDLKPPSSPSPSPPGNSRVSLETSKTVDGVPQNIEGNGALAEDVQQELIFYHSPYAAYEDLKPPTSPTPAAPSSLTNSMTSAGAESQTASLSNNGAVEPVQENDAEDEQTSLQPKPRPLSPYTMYEDLKPPTSPTPTAPILATSITSAVAESQTASLSNNGAVEPVEEHDAEDKQTSIQPKPRPLSPYAMYEDLKPPTSPTPTAPILASSITSAVAESQTASLSNIGVVEPVEEHDAEDKQTSIQPKPRPLSPYTMYDDMKPPSSPMPSPGNH</sequence>
<feature type="region of interest" description="Disordered" evidence="1">
    <location>
        <begin position="348"/>
        <end position="533"/>
    </location>
</feature>
<feature type="compositionally biased region" description="Polar residues" evidence="1">
    <location>
        <begin position="637"/>
        <end position="655"/>
    </location>
</feature>
<feature type="compositionally biased region" description="Basic and acidic residues" evidence="1">
    <location>
        <begin position="726"/>
        <end position="735"/>
    </location>
</feature>
<accession>A0ABM3RRH9</accession>
<feature type="compositionally biased region" description="Basic and acidic residues" evidence="1">
    <location>
        <begin position="374"/>
        <end position="386"/>
    </location>
</feature>
<evidence type="ECO:0000313" key="3">
    <source>
        <dbReference type="Proteomes" id="UP000813463"/>
    </source>
</evidence>
<evidence type="ECO:0000259" key="2">
    <source>
        <dbReference type="Pfam" id="PF13460"/>
    </source>
</evidence>
<keyword evidence="3" id="KW-1185">Reference proteome</keyword>
<dbReference type="RefSeq" id="XP_056698218.1">
    <property type="nucleotide sequence ID" value="XM_056842240.1"/>
</dbReference>
<reference evidence="4" key="2">
    <citation type="submission" date="2025-08" db="UniProtKB">
        <authorList>
            <consortium name="RefSeq"/>
        </authorList>
    </citation>
    <scope>IDENTIFICATION</scope>
    <source>
        <tissue evidence="4">Leaf</tissue>
    </source>
</reference>
<gene>
    <name evidence="4" type="primary">LOC110806252</name>
</gene>
<proteinExistence type="predicted"/>
<dbReference type="InterPro" id="IPR016040">
    <property type="entry name" value="NAD(P)-bd_dom"/>
</dbReference>
<dbReference type="Proteomes" id="UP000813463">
    <property type="component" value="Chromosome 4"/>
</dbReference>
<dbReference type="Pfam" id="PF13460">
    <property type="entry name" value="NAD_binding_10"/>
    <property type="match status" value="1"/>
</dbReference>
<dbReference type="PANTHER" id="PTHR47285:SF1">
    <property type="entry name" value="PROTEIN TIC 62, CHLOROPLASTIC"/>
    <property type="match status" value="1"/>
</dbReference>
<evidence type="ECO:0000313" key="4">
    <source>
        <dbReference type="RefSeq" id="XP_056698218.1"/>
    </source>
</evidence>